<comment type="caution">
    <text evidence="4">The sequence shown here is derived from an EMBL/GenBank/DDBJ whole genome shotgun (WGS) entry which is preliminary data.</text>
</comment>
<dbReference type="Gene3D" id="3.30.450.20">
    <property type="entry name" value="PAS domain"/>
    <property type="match status" value="1"/>
</dbReference>
<dbReference type="InterPro" id="IPR002645">
    <property type="entry name" value="STAS_dom"/>
</dbReference>
<feature type="domain" description="PAS" evidence="3">
    <location>
        <begin position="24"/>
        <end position="122"/>
    </location>
</feature>
<dbReference type="EMBL" id="WEIO01000007">
    <property type="protein sequence ID" value="KAB7705991.1"/>
    <property type="molecule type" value="Genomic_DNA"/>
</dbReference>
<accession>A0A6I1FE61</accession>
<proteinExistence type="predicted"/>
<dbReference type="SUPFAM" id="SSF55785">
    <property type="entry name" value="PYP-like sensor domain (PAS domain)"/>
    <property type="match status" value="1"/>
</dbReference>
<gene>
    <name evidence="4" type="ORF">F9802_13070</name>
</gene>
<keyword evidence="5" id="KW-1185">Reference proteome</keyword>
<dbReference type="InterPro" id="IPR051932">
    <property type="entry name" value="Bact_StressResp_Reg"/>
</dbReference>
<protein>
    <submittedName>
        <fullName evidence="4">PAS domain-containing protein</fullName>
    </submittedName>
</protein>
<feature type="domain" description="STAS" evidence="2">
    <location>
        <begin position="149"/>
        <end position="232"/>
    </location>
</feature>
<evidence type="ECO:0000313" key="5">
    <source>
        <dbReference type="Proteomes" id="UP000429595"/>
    </source>
</evidence>
<evidence type="ECO:0000313" key="4">
    <source>
        <dbReference type="EMBL" id="KAB7705991.1"/>
    </source>
</evidence>
<dbReference type="Pfam" id="PF13426">
    <property type="entry name" value="PAS_9"/>
    <property type="match status" value="1"/>
</dbReference>
<dbReference type="Gene3D" id="3.30.750.24">
    <property type="entry name" value="STAS domain"/>
    <property type="match status" value="1"/>
</dbReference>
<dbReference type="InterPro" id="IPR035965">
    <property type="entry name" value="PAS-like_dom_sf"/>
</dbReference>
<evidence type="ECO:0000256" key="1">
    <source>
        <dbReference type="ARBA" id="ARBA00022553"/>
    </source>
</evidence>
<dbReference type="SUPFAM" id="SSF52091">
    <property type="entry name" value="SpoIIaa-like"/>
    <property type="match status" value="1"/>
</dbReference>
<dbReference type="AlphaFoldDB" id="A0A6I1FE61"/>
<sequence>MNSIGQIPSNISLFQALDSIGENIIIADKDYNICWMNSHAVKLLSAVAPLYGLPGAEDIIGQNMSTFHAQPEVQQKIMDELTSGHQARITIRDLYAADIVITPIRNDDHDLVGYVVILMDVTTKAEEEKKNEKLIQALSVPILKIWKKTIALPLIGEIDAERANRLISSVLKECAAHGIQFALIDLSGLYSFDEEIREHLQRLNDCLNLIGTECIIVGITPELAMSIGVLNINVRTFNTPHAGLEYVLNRQK</sequence>
<name>A0A6I1FE61_9BACI</name>
<organism evidence="4 5">
    <name type="scientific">Bacillus aerolatus</name>
    <dbReference type="NCBI Taxonomy" id="2653354"/>
    <lineage>
        <taxon>Bacteria</taxon>
        <taxon>Bacillati</taxon>
        <taxon>Bacillota</taxon>
        <taxon>Bacilli</taxon>
        <taxon>Bacillales</taxon>
        <taxon>Bacillaceae</taxon>
        <taxon>Bacillus</taxon>
    </lineage>
</organism>
<dbReference type="InterPro" id="IPR036513">
    <property type="entry name" value="STAS_dom_sf"/>
</dbReference>
<dbReference type="PANTHER" id="PTHR33745">
    <property type="entry name" value="RSBT ANTAGONIST PROTEIN RSBS-RELATED"/>
    <property type="match status" value="1"/>
</dbReference>
<dbReference type="CDD" id="cd07041">
    <property type="entry name" value="STAS_RsbR_RsbS_like"/>
    <property type="match status" value="1"/>
</dbReference>
<evidence type="ECO:0000259" key="3">
    <source>
        <dbReference type="Pfam" id="PF13426"/>
    </source>
</evidence>
<dbReference type="InterPro" id="IPR000014">
    <property type="entry name" value="PAS"/>
</dbReference>
<dbReference type="RefSeq" id="WP_152152620.1">
    <property type="nucleotide sequence ID" value="NZ_WEIO01000007.1"/>
</dbReference>
<dbReference type="PANTHER" id="PTHR33745:SF3">
    <property type="entry name" value="RSBT CO-ANTAGONIST PROTEIN RSBRC"/>
    <property type="match status" value="1"/>
</dbReference>
<evidence type="ECO:0000259" key="2">
    <source>
        <dbReference type="Pfam" id="PF01740"/>
    </source>
</evidence>
<dbReference type="Pfam" id="PF01740">
    <property type="entry name" value="STAS"/>
    <property type="match status" value="1"/>
</dbReference>
<dbReference type="Proteomes" id="UP000429595">
    <property type="component" value="Unassembled WGS sequence"/>
</dbReference>
<reference evidence="4 5" key="1">
    <citation type="submission" date="2019-10" db="EMBL/GenBank/DDBJ databases">
        <title>Bacillus aerolatum sp. nov., isolated from bioaerosol of sport playgrounds.</title>
        <authorList>
            <person name="Chen P."/>
            <person name="Zhang G."/>
        </authorList>
    </citation>
    <scope>NUCLEOTIDE SEQUENCE [LARGE SCALE GENOMIC DNA]</scope>
    <source>
        <strain evidence="4 5">CX253</strain>
    </source>
</reference>
<keyword evidence="1" id="KW-0597">Phosphoprotein</keyword>